<organism evidence="1 2">
    <name type="scientific">Clarias magur</name>
    <name type="common">Asian catfish</name>
    <name type="synonym">Macropteronotus magur</name>
    <dbReference type="NCBI Taxonomy" id="1594786"/>
    <lineage>
        <taxon>Eukaryota</taxon>
        <taxon>Metazoa</taxon>
        <taxon>Chordata</taxon>
        <taxon>Craniata</taxon>
        <taxon>Vertebrata</taxon>
        <taxon>Euteleostomi</taxon>
        <taxon>Actinopterygii</taxon>
        <taxon>Neopterygii</taxon>
        <taxon>Teleostei</taxon>
        <taxon>Ostariophysi</taxon>
        <taxon>Siluriformes</taxon>
        <taxon>Clariidae</taxon>
        <taxon>Clarias</taxon>
    </lineage>
</organism>
<proteinExistence type="predicted"/>
<protein>
    <submittedName>
        <fullName evidence="1">Uncharacterized protein</fullName>
    </submittedName>
</protein>
<dbReference type="EMBL" id="QNUK01000173">
    <property type="protein sequence ID" value="KAF5899294.1"/>
    <property type="molecule type" value="Genomic_DNA"/>
</dbReference>
<name>A0A8J4WZI6_CLAMG</name>
<gene>
    <name evidence="1" type="ORF">DAT39_010998</name>
</gene>
<dbReference type="AlphaFoldDB" id="A0A8J4WZI6"/>
<evidence type="ECO:0000313" key="2">
    <source>
        <dbReference type="Proteomes" id="UP000727407"/>
    </source>
</evidence>
<reference evidence="1" key="1">
    <citation type="submission" date="2020-07" db="EMBL/GenBank/DDBJ databases">
        <title>Clarias magur genome sequencing, assembly and annotation.</title>
        <authorList>
            <person name="Kushwaha B."/>
            <person name="Kumar R."/>
            <person name="Das P."/>
            <person name="Joshi C.G."/>
            <person name="Kumar D."/>
            <person name="Nagpure N.S."/>
            <person name="Pandey M."/>
            <person name="Agarwal S."/>
            <person name="Srivastava S."/>
            <person name="Singh M."/>
            <person name="Sahoo L."/>
            <person name="Jayasankar P."/>
            <person name="Meher P.K."/>
            <person name="Koringa P.G."/>
            <person name="Iquebal M.A."/>
            <person name="Das S.P."/>
            <person name="Bit A."/>
            <person name="Patnaik S."/>
            <person name="Patel N."/>
            <person name="Shah T.M."/>
            <person name="Hinsu A."/>
            <person name="Jena J.K."/>
        </authorList>
    </citation>
    <scope>NUCLEOTIDE SEQUENCE</scope>
    <source>
        <strain evidence="1">CIFAMagur01</strain>
        <tissue evidence="1">Testis</tissue>
    </source>
</reference>
<evidence type="ECO:0000313" key="1">
    <source>
        <dbReference type="EMBL" id="KAF5899294.1"/>
    </source>
</evidence>
<sequence>MDDYQGFLSTDVDNRRAGGGNSLIICNWTLMRRITFNLALIFSSMLFSANRSV</sequence>
<dbReference type="Proteomes" id="UP000727407">
    <property type="component" value="Unassembled WGS sequence"/>
</dbReference>
<keyword evidence="2" id="KW-1185">Reference proteome</keyword>
<comment type="caution">
    <text evidence="1">The sequence shown here is derived from an EMBL/GenBank/DDBJ whole genome shotgun (WGS) entry which is preliminary data.</text>
</comment>
<accession>A0A8J4WZI6</accession>